<dbReference type="FunFam" id="3.90.650.10:FF:000011">
    <property type="entry name" value="Phosphoribosylformylglycinamidine cyclo-ligase"/>
    <property type="match status" value="1"/>
</dbReference>
<keyword evidence="6 15" id="KW-0963">Cytoplasm</keyword>
<dbReference type="FunFam" id="3.30.1330.10:FF:000001">
    <property type="entry name" value="Phosphoribosylformylglycinamidine cyclo-ligase"/>
    <property type="match status" value="1"/>
</dbReference>
<evidence type="ECO:0000256" key="4">
    <source>
        <dbReference type="ARBA" id="ARBA00013047"/>
    </source>
</evidence>
<dbReference type="RefSeq" id="WP_165105750.1">
    <property type="nucleotide sequence ID" value="NZ_JAAKYA010000014.1"/>
</dbReference>
<accession>A0A6M1RL76</accession>
<sequence>MKRSVYARAGVDIDLGNRLKAGLPRWLARAQRPEVLGKVGGFGGLFALPLRKYRQPVLVSSIDGVGTKLKVAFALDRHDTVGQDLVNHCVNDIAVLGAEPLFFLDYIGTSKLEPRVFEQLIRGLAKACAENRCSLIGGETAQMPGFYAPGEYDLCGTIVGAVEKAAIIDGPKQVQPGDAVIGLASSGLHTNGYSLARRILFEQLKLKPTTRVPELGTTIAEELLKVHLSYGPLVQALLRRFQPFKTGATQPRNSGRPIHALAHITGGGFLDNIPRVLPPRCDVLVRKGTWEIPPIFTYLQDRGRVEEPEMFHVFNMGIGMVILVAPEQVDAVLRFIRRQGHRAWIIGEVVRGSGRTKIV</sequence>
<dbReference type="GO" id="GO:0005524">
    <property type="term" value="F:ATP binding"/>
    <property type="evidence" value="ECO:0007669"/>
    <property type="project" value="UniProtKB-KW"/>
</dbReference>
<dbReference type="GO" id="GO:0005829">
    <property type="term" value="C:cytosol"/>
    <property type="evidence" value="ECO:0007669"/>
    <property type="project" value="TreeGrafter"/>
</dbReference>
<evidence type="ECO:0000256" key="7">
    <source>
        <dbReference type="ARBA" id="ARBA00022598"/>
    </source>
</evidence>
<comment type="caution">
    <text evidence="18">The sequence shown here is derived from an EMBL/GenBank/DDBJ whole genome shotgun (WGS) entry which is preliminary data.</text>
</comment>
<comment type="pathway">
    <text evidence="2 15">Purine metabolism; IMP biosynthesis via de novo pathway; 5-amino-1-(5-phospho-D-ribosyl)imidazole from N(2)-formyl-N(1)-(5-phospho-D-ribosyl)glycinamide: step 2/2.</text>
</comment>
<evidence type="ECO:0000256" key="14">
    <source>
        <dbReference type="ARBA" id="ARBA00049057"/>
    </source>
</evidence>
<dbReference type="GO" id="GO:0004637">
    <property type="term" value="F:phosphoribosylamine-glycine ligase activity"/>
    <property type="evidence" value="ECO:0007669"/>
    <property type="project" value="TreeGrafter"/>
</dbReference>
<evidence type="ECO:0000256" key="11">
    <source>
        <dbReference type="ARBA" id="ARBA00031908"/>
    </source>
</evidence>
<dbReference type="Pfam" id="PF02769">
    <property type="entry name" value="AIRS_C"/>
    <property type="match status" value="1"/>
</dbReference>
<evidence type="ECO:0000256" key="15">
    <source>
        <dbReference type="HAMAP-Rule" id="MF_00741"/>
    </source>
</evidence>
<evidence type="ECO:0000256" key="5">
    <source>
        <dbReference type="ARBA" id="ARBA00020367"/>
    </source>
</evidence>
<evidence type="ECO:0000256" key="12">
    <source>
        <dbReference type="ARBA" id="ARBA00032931"/>
    </source>
</evidence>
<dbReference type="PANTHER" id="PTHR10520">
    <property type="entry name" value="TRIFUNCTIONAL PURINE BIOSYNTHETIC PROTEIN ADENOSINE-3-RELATED"/>
    <property type="match status" value="1"/>
</dbReference>
<evidence type="ECO:0000256" key="3">
    <source>
        <dbReference type="ARBA" id="ARBA00010280"/>
    </source>
</evidence>
<dbReference type="InterPro" id="IPR010918">
    <property type="entry name" value="PurM-like_C_dom"/>
</dbReference>
<dbReference type="SUPFAM" id="SSF56042">
    <property type="entry name" value="PurM C-terminal domain-like"/>
    <property type="match status" value="1"/>
</dbReference>
<evidence type="ECO:0000259" key="17">
    <source>
        <dbReference type="Pfam" id="PF02769"/>
    </source>
</evidence>
<dbReference type="EC" id="6.3.3.1" evidence="4 15"/>
<dbReference type="InterPro" id="IPR016188">
    <property type="entry name" value="PurM-like_N"/>
</dbReference>
<dbReference type="GO" id="GO:0006189">
    <property type="term" value="P:'de novo' IMP biosynthetic process"/>
    <property type="evidence" value="ECO:0007669"/>
    <property type="project" value="UniProtKB-UniRule"/>
</dbReference>
<dbReference type="Gene3D" id="3.90.650.10">
    <property type="entry name" value="PurM-like C-terminal domain"/>
    <property type="match status" value="1"/>
</dbReference>
<comment type="catalytic activity">
    <reaction evidence="14 15">
        <text>2-formamido-N(1)-(5-O-phospho-beta-D-ribosyl)acetamidine + ATP = 5-amino-1-(5-phospho-beta-D-ribosyl)imidazole + ADP + phosphate + H(+)</text>
        <dbReference type="Rhea" id="RHEA:23032"/>
        <dbReference type="ChEBI" id="CHEBI:15378"/>
        <dbReference type="ChEBI" id="CHEBI:30616"/>
        <dbReference type="ChEBI" id="CHEBI:43474"/>
        <dbReference type="ChEBI" id="CHEBI:137981"/>
        <dbReference type="ChEBI" id="CHEBI:147287"/>
        <dbReference type="ChEBI" id="CHEBI:456216"/>
        <dbReference type="EC" id="6.3.3.1"/>
    </reaction>
</comment>
<organism evidence="18 19">
    <name type="scientific">Limisphaera ngatamarikiensis</name>
    <dbReference type="NCBI Taxonomy" id="1324935"/>
    <lineage>
        <taxon>Bacteria</taxon>
        <taxon>Pseudomonadati</taxon>
        <taxon>Verrucomicrobiota</taxon>
        <taxon>Verrucomicrobiia</taxon>
        <taxon>Limisphaerales</taxon>
        <taxon>Limisphaeraceae</taxon>
        <taxon>Limisphaera</taxon>
    </lineage>
</organism>
<dbReference type="GO" id="GO:0004641">
    <property type="term" value="F:phosphoribosylformylglycinamidine cyclo-ligase activity"/>
    <property type="evidence" value="ECO:0007669"/>
    <property type="project" value="UniProtKB-UniRule"/>
</dbReference>
<name>A0A6M1RL76_9BACT</name>
<dbReference type="AlphaFoldDB" id="A0A6M1RL76"/>
<keyword evidence="8 15" id="KW-0547">Nucleotide-binding</keyword>
<feature type="domain" description="PurM-like C-terminal" evidence="17">
    <location>
        <begin position="175"/>
        <end position="353"/>
    </location>
</feature>
<keyword evidence="10 15" id="KW-0067">ATP-binding</keyword>
<dbReference type="CDD" id="cd02196">
    <property type="entry name" value="PurM"/>
    <property type="match status" value="1"/>
</dbReference>
<evidence type="ECO:0000313" key="19">
    <source>
        <dbReference type="Proteomes" id="UP000477311"/>
    </source>
</evidence>
<evidence type="ECO:0000256" key="1">
    <source>
        <dbReference type="ARBA" id="ARBA00004496"/>
    </source>
</evidence>
<dbReference type="Gene3D" id="3.30.1330.10">
    <property type="entry name" value="PurM-like, N-terminal domain"/>
    <property type="match status" value="1"/>
</dbReference>
<reference evidence="18 19" key="1">
    <citation type="submission" date="2020-02" db="EMBL/GenBank/DDBJ databases">
        <title>Draft genome sequence of Limisphaera ngatamarikiensis NGM72.4T, a thermophilic Verrucomicrobia grouped in subdivision 3.</title>
        <authorList>
            <person name="Carere C.R."/>
            <person name="Steen J."/>
            <person name="Hugenholtz P."/>
            <person name="Stott M.B."/>
        </authorList>
    </citation>
    <scope>NUCLEOTIDE SEQUENCE [LARGE SCALE GENOMIC DNA]</scope>
    <source>
        <strain evidence="18 19">NGM72.4</strain>
    </source>
</reference>
<keyword evidence="7 15" id="KW-0436">Ligase</keyword>
<evidence type="ECO:0000259" key="16">
    <source>
        <dbReference type="Pfam" id="PF00586"/>
    </source>
</evidence>
<dbReference type="UniPathway" id="UPA00074">
    <property type="reaction ID" value="UER00129"/>
</dbReference>
<dbReference type="InterPro" id="IPR004733">
    <property type="entry name" value="PurM_cligase"/>
</dbReference>
<keyword evidence="19" id="KW-1185">Reference proteome</keyword>
<evidence type="ECO:0000256" key="9">
    <source>
        <dbReference type="ARBA" id="ARBA00022755"/>
    </source>
</evidence>
<keyword evidence="9 15" id="KW-0658">Purine biosynthesis</keyword>
<comment type="similarity">
    <text evidence="3 15">Belongs to the AIR synthase family.</text>
</comment>
<evidence type="ECO:0000313" key="18">
    <source>
        <dbReference type="EMBL" id="NGO38339.1"/>
    </source>
</evidence>
<dbReference type="Proteomes" id="UP000477311">
    <property type="component" value="Unassembled WGS sequence"/>
</dbReference>
<dbReference type="SUPFAM" id="SSF55326">
    <property type="entry name" value="PurM N-terminal domain-like"/>
    <property type="match status" value="1"/>
</dbReference>
<dbReference type="Pfam" id="PF00586">
    <property type="entry name" value="AIRS"/>
    <property type="match status" value="1"/>
</dbReference>
<dbReference type="HAMAP" id="MF_00741">
    <property type="entry name" value="AIRS"/>
    <property type="match status" value="1"/>
</dbReference>
<evidence type="ECO:0000256" key="6">
    <source>
        <dbReference type="ARBA" id="ARBA00022490"/>
    </source>
</evidence>
<dbReference type="InterPro" id="IPR036676">
    <property type="entry name" value="PurM-like_C_sf"/>
</dbReference>
<gene>
    <name evidence="15" type="primary">purM</name>
    <name evidence="18" type="ORF">G4L39_02870</name>
</gene>
<evidence type="ECO:0000256" key="13">
    <source>
        <dbReference type="ARBA" id="ARBA00033093"/>
    </source>
</evidence>
<dbReference type="PANTHER" id="PTHR10520:SF12">
    <property type="entry name" value="TRIFUNCTIONAL PURINE BIOSYNTHETIC PROTEIN ADENOSINE-3"/>
    <property type="match status" value="1"/>
</dbReference>
<dbReference type="NCBIfam" id="TIGR00878">
    <property type="entry name" value="purM"/>
    <property type="match status" value="1"/>
</dbReference>
<evidence type="ECO:0000256" key="2">
    <source>
        <dbReference type="ARBA" id="ARBA00004686"/>
    </source>
</evidence>
<evidence type="ECO:0000256" key="10">
    <source>
        <dbReference type="ARBA" id="ARBA00022840"/>
    </source>
</evidence>
<feature type="domain" description="PurM-like N-terminal" evidence="16">
    <location>
        <begin position="57"/>
        <end position="162"/>
    </location>
</feature>
<dbReference type="EMBL" id="JAAKYA010000014">
    <property type="protein sequence ID" value="NGO38339.1"/>
    <property type="molecule type" value="Genomic_DNA"/>
</dbReference>
<comment type="subcellular location">
    <subcellularLocation>
        <location evidence="1 15">Cytoplasm</location>
    </subcellularLocation>
</comment>
<proteinExistence type="inferred from homology"/>
<protein>
    <recommendedName>
        <fullName evidence="5 15">Phosphoribosylformylglycinamidine cyclo-ligase</fullName>
        <ecNumber evidence="4 15">6.3.3.1</ecNumber>
    </recommendedName>
    <alternativeName>
        <fullName evidence="12 15">AIR synthase</fullName>
    </alternativeName>
    <alternativeName>
        <fullName evidence="13 15">AIRS</fullName>
    </alternativeName>
    <alternativeName>
        <fullName evidence="11 15">Phosphoribosyl-aminoimidazole synthetase</fullName>
    </alternativeName>
</protein>
<dbReference type="InterPro" id="IPR036921">
    <property type="entry name" value="PurM-like_N_sf"/>
</dbReference>
<evidence type="ECO:0000256" key="8">
    <source>
        <dbReference type="ARBA" id="ARBA00022741"/>
    </source>
</evidence>
<dbReference type="GO" id="GO:0046084">
    <property type="term" value="P:adenine biosynthetic process"/>
    <property type="evidence" value="ECO:0007669"/>
    <property type="project" value="TreeGrafter"/>
</dbReference>